<feature type="transmembrane region" description="Helical" evidence="2">
    <location>
        <begin position="328"/>
        <end position="355"/>
    </location>
</feature>
<evidence type="ECO:0000313" key="3">
    <source>
        <dbReference type="EMBL" id="KAF2023749.1"/>
    </source>
</evidence>
<keyword evidence="2" id="KW-1133">Transmembrane helix</keyword>
<keyword evidence="2" id="KW-0472">Membrane</keyword>
<feature type="region of interest" description="Disordered" evidence="1">
    <location>
        <begin position="37"/>
        <end position="64"/>
    </location>
</feature>
<protein>
    <submittedName>
        <fullName evidence="3">Uncharacterized protein</fullName>
    </submittedName>
</protein>
<organism evidence="3 4">
    <name type="scientific">Setomelanomma holmii</name>
    <dbReference type="NCBI Taxonomy" id="210430"/>
    <lineage>
        <taxon>Eukaryota</taxon>
        <taxon>Fungi</taxon>
        <taxon>Dikarya</taxon>
        <taxon>Ascomycota</taxon>
        <taxon>Pezizomycotina</taxon>
        <taxon>Dothideomycetes</taxon>
        <taxon>Pleosporomycetidae</taxon>
        <taxon>Pleosporales</taxon>
        <taxon>Pleosporineae</taxon>
        <taxon>Phaeosphaeriaceae</taxon>
        <taxon>Setomelanomma</taxon>
    </lineage>
</organism>
<feature type="compositionally biased region" description="Polar residues" evidence="1">
    <location>
        <begin position="37"/>
        <end position="56"/>
    </location>
</feature>
<dbReference type="OrthoDB" id="3801569at2759"/>
<feature type="transmembrane region" description="Helical" evidence="2">
    <location>
        <begin position="386"/>
        <end position="403"/>
    </location>
</feature>
<keyword evidence="2" id="KW-0812">Transmembrane</keyword>
<evidence type="ECO:0000313" key="4">
    <source>
        <dbReference type="Proteomes" id="UP000799777"/>
    </source>
</evidence>
<dbReference type="AlphaFoldDB" id="A0A9P4GYB6"/>
<comment type="caution">
    <text evidence="3">The sequence shown here is derived from an EMBL/GenBank/DDBJ whole genome shotgun (WGS) entry which is preliminary data.</text>
</comment>
<keyword evidence="4" id="KW-1185">Reference proteome</keyword>
<feature type="compositionally biased region" description="Basic and acidic residues" evidence="1">
    <location>
        <begin position="1"/>
        <end position="10"/>
    </location>
</feature>
<feature type="compositionally biased region" description="Polar residues" evidence="1">
    <location>
        <begin position="487"/>
        <end position="509"/>
    </location>
</feature>
<evidence type="ECO:0000256" key="2">
    <source>
        <dbReference type="SAM" id="Phobius"/>
    </source>
</evidence>
<feature type="region of interest" description="Disordered" evidence="1">
    <location>
        <begin position="462"/>
        <end position="517"/>
    </location>
</feature>
<feature type="region of interest" description="Disordered" evidence="1">
    <location>
        <begin position="1"/>
        <end position="23"/>
    </location>
</feature>
<reference evidence="3" key="1">
    <citation type="journal article" date="2020" name="Stud. Mycol.">
        <title>101 Dothideomycetes genomes: a test case for predicting lifestyles and emergence of pathogens.</title>
        <authorList>
            <person name="Haridas S."/>
            <person name="Albert R."/>
            <person name="Binder M."/>
            <person name="Bloem J."/>
            <person name="Labutti K."/>
            <person name="Salamov A."/>
            <person name="Andreopoulos B."/>
            <person name="Baker S."/>
            <person name="Barry K."/>
            <person name="Bills G."/>
            <person name="Bluhm B."/>
            <person name="Cannon C."/>
            <person name="Castanera R."/>
            <person name="Culley D."/>
            <person name="Daum C."/>
            <person name="Ezra D."/>
            <person name="Gonzalez J."/>
            <person name="Henrissat B."/>
            <person name="Kuo A."/>
            <person name="Liang C."/>
            <person name="Lipzen A."/>
            <person name="Lutzoni F."/>
            <person name="Magnuson J."/>
            <person name="Mondo S."/>
            <person name="Nolan M."/>
            <person name="Ohm R."/>
            <person name="Pangilinan J."/>
            <person name="Park H.-J."/>
            <person name="Ramirez L."/>
            <person name="Alfaro M."/>
            <person name="Sun H."/>
            <person name="Tritt A."/>
            <person name="Yoshinaga Y."/>
            <person name="Zwiers L.-H."/>
            <person name="Turgeon B."/>
            <person name="Goodwin S."/>
            <person name="Spatafora J."/>
            <person name="Crous P."/>
            <person name="Grigoriev I."/>
        </authorList>
    </citation>
    <scope>NUCLEOTIDE SEQUENCE</scope>
    <source>
        <strain evidence="3">CBS 110217</strain>
    </source>
</reference>
<accession>A0A9P4GYB6</accession>
<name>A0A9P4GYB6_9PLEO</name>
<dbReference type="EMBL" id="ML978327">
    <property type="protein sequence ID" value="KAF2023749.1"/>
    <property type="molecule type" value="Genomic_DNA"/>
</dbReference>
<evidence type="ECO:0000256" key="1">
    <source>
        <dbReference type="SAM" id="MobiDB-lite"/>
    </source>
</evidence>
<sequence length="579" mass="65242">MKIEVNRPTELEGAAEGTTLTPHVDTAAVQTPTHATIESTGTTTPGHLQHASTTARSPRDRLRIRTKAKRARPRVLELIACLAYIVMMFTTLSIGLLNLSHFLTPRLYDAQVELRALGNLKYREQMLYTRLDKLLSTQLSRRFGETYEECLARSLVEANDAFFGLGFQYPEIRQPTVEWAMENCGRLLFTPQRVIATLQEAVLHAVVRQRWALGVYRARLLTEKFCSLVTSSWNHWLARVRSHLAVPGDTPTHHRPTTDGNVRDQLLSSLPAKLPFGFDLACDGKSLCRPVYTQLPDKATISNDNVTKSIRKVQELSTFRTKLNIFQHLMACLALFFVPFQVVFLVAYLVMSVYIRKTAPSRKPQRITATLSSQTFFDRWSSEENYAVISIAFQLLAMVGHVITERLPKDADYSIMFGLMFFMIGVTLLIQLFVPAERLENVFNIREVVKELYVIAKSRDVESVAGPNPPKVNSDAPFGNKQPLADRQQNQDNVQPHSTASASSGQPESLTHLPEVSLDSTVQEDLREELNALRQKHKQQAYVESLSEFESEEEEFVDLAGSITPMTTDVESGWSVVEA</sequence>
<feature type="transmembrane region" description="Helical" evidence="2">
    <location>
        <begin position="415"/>
        <end position="434"/>
    </location>
</feature>
<gene>
    <name evidence="3" type="ORF">EK21DRAFT_118471</name>
</gene>
<feature type="transmembrane region" description="Helical" evidence="2">
    <location>
        <begin position="75"/>
        <end position="97"/>
    </location>
</feature>
<dbReference type="Proteomes" id="UP000799777">
    <property type="component" value="Unassembled WGS sequence"/>
</dbReference>
<proteinExistence type="predicted"/>